<keyword evidence="19" id="KW-1185">Reference proteome</keyword>
<evidence type="ECO:0000256" key="7">
    <source>
        <dbReference type="ARBA" id="ARBA00022989"/>
    </source>
</evidence>
<keyword evidence="3" id="KW-0813">Transport</keyword>
<comment type="catalytic activity">
    <reaction evidence="13">
        <text>maleate(in) + 2-oxoglutarate(out) = maleate(out) + 2-oxoglutarate(in)</text>
        <dbReference type="Rhea" id="RHEA:71599"/>
        <dbReference type="ChEBI" id="CHEBI:16810"/>
        <dbReference type="ChEBI" id="CHEBI:30780"/>
    </reaction>
</comment>
<dbReference type="InterPro" id="IPR050391">
    <property type="entry name" value="Mito_Metabolite_Transporter"/>
</dbReference>
<evidence type="ECO:0000256" key="16">
    <source>
        <dbReference type="PROSITE-ProRule" id="PRU00282"/>
    </source>
</evidence>
<dbReference type="Gene3D" id="1.50.40.10">
    <property type="entry name" value="Mitochondrial carrier domain"/>
    <property type="match status" value="1"/>
</dbReference>
<dbReference type="GO" id="GO:0015297">
    <property type="term" value="F:antiporter activity"/>
    <property type="evidence" value="ECO:0007669"/>
    <property type="project" value="UniProtKB-KW"/>
</dbReference>
<dbReference type="InterPro" id="IPR006287">
    <property type="entry name" value="DJ-1"/>
</dbReference>
<feature type="non-terminal residue" evidence="18">
    <location>
        <position position="616"/>
    </location>
</feature>
<evidence type="ECO:0000256" key="12">
    <source>
        <dbReference type="ARBA" id="ARBA00050120"/>
    </source>
</evidence>
<evidence type="ECO:0000256" key="5">
    <source>
        <dbReference type="ARBA" id="ARBA00022692"/>
    </source>
</evidence>
<protein>
    <recommendedName>
        <fullName evidence="11">Mitochondrial 2-oxoglutarate/malate carrier protein</fullName>
    </recommendedName>
</protein>
<dbReference type="Pfam" id="PF00153">
    <property type="entry name" value="Mito_carr"/>
    <property type="match status" value="3"/>
</dbReference>
<dbReference type="Pfam" id="PF01965">
    <property type="entry name" value="DJ-1_PfpI"/>
    <property type="match status" value="1"/>
</dbReference>
<comment type="catalytic activity">
    <reaction evidence="10">
        <text>(S)-malate(in) + 2-oxoglutarate(out) = (S)-malate(out) + 2-oxoglutarate(in)</text>
        <dbReference type="Rhea" id="RHEA:71587"/>
        <dbReference type="ChEBI" id="CHEBI:15589"/>
        <dbReference type="ChEBI" id="CHEBI:16810"/>
    </reaction>
</comment>
<evidence type="ECO:0000256" key="14">
    <source>
        <dbReference type="ARBA" id="ARBA00052538"/>
    </source>
</evidence>
<evidence type="ECO:0000259" key="17">
    <source>
        <dbReference type="Pfam" id="PF01965"/>
    </source>
</evidence>
<dbReference type="GO" id="GO:0003735">
    <property type="term" value="F:structural constituent of ribosome"/>
    <property type="evidence" value="ECO:0007669"/>
    <property type="project" value="InterPro"/>
</dbReference>
<feature type="domain" description="DJ-1/PfpI" evidence="17">
    <location>
        <begin position="486"/>
        <end position="615"/>
    </location>
</feature>
<evidence type="ECO:0000313" key="19">
    <source>
        <dbReference type="Proteomes" id="UP001331761"/>
    </source>
</evidence>
<dbReference type="AlphaFoldDB" id="A0AAN8F4J9"/>
<dbReference type="InterPro" id="IPR019189">
    <property type="entry name" value="Ribosomal_mL41"/>
</dbReference>
<keyword evidence="9 16" id="KW-0472">Membrane</keyword>
<evidence type="ECO:0000256" key="3">
    <source>
        <dbReference type="ARBA" id="ARBA00022448"/>
    </source>
</evidence>
<keyword evidence="6" id="KW-0677">Repeat</keyword>
<dbReference type="InterPro" id="IPR018108">
    <property type="entry name" value="MCP_transmembrane"/>
</dbReference>
<dbReference type="GO" id="GO:0005762">
    <property type="term" value="C:mitochondrial large ribosomal subunit"/>
    <property type="evidence" value="ECO:0007669"/>
    <property type="project" value="InterPro"/>
</dbReference>
<sequence length="616" mass="68069">MTGEKKATIPNSVKFIFGGAAGMGATLFVQPLDLVKNRMQLSGRSGKKEYRSSIHALTSIVRNEGVMAVYNGLSAGLLRQATYTTTRLGTYTYLFEHFKTGDAAPSFAMKASLGMTAGAVGSVVGTPAELALIRMTGDGQLPPEQRRNYKNVFDALIRVVKEEGVFTLWRGCAPTVMRAMVVNAAQLATYSQAKQALLETGYVHDGIFCHFLASMVSGLATTIASMPVDIAKTRIQSMKVIDGKPEYKNALDVWVKVIKNEGVFALWKGFTPYYMRLGPHTVITFIFLEQMNAAYYKYVLGIEARAGAYGQRKIGPFNYEKWKWPGQNREFPELSPKWHKENPEQLHRYTGTHDEGYIDPVTGKFVVVPEMQAKLVVPNLDGFKLRPYVSYRTDVEIEKRRRTYEAKVREKGSKALADLYTREDERWPPPKMDAETLFELSYGEQVRQAYKFSWNSTKIITWLGGKIWTGGEKRRWEVWIAIMSAKTALLILADGAEEMEAVITADVLRRGGIEVTIAGLNGPGTVTCARKTLITPDRDLKDVQSNTFDVVILPGGQPGSNTLAASPVVGQIINAHHKAGKYVAAICAAPIALKSHGIPAALVTSHPSVQKQLEEG</sequence>
<evidence type="ECO:0000256" key="9">
    <source>
        <dbReference type="ARBA" id="ARBA00023136"/>
    </source>
</evidence>
<dbReference type="InterPro" id="IPR002067">
    <property type="entry name" value="MCP"/>
</dbReference>
<evidence type="ECO:0000256" key="2">
    <source>
        <dbReference type="ARBA" id="ARBA00006375"/>
    </source>
</evidence>
<comment type="catalytic activity">
    <reaction evidence="15">
        <text>succinate(in) + 2-oxoglutarate(out) = succinate(out) + 2-oxoglutarate(in)</text>
        <dbReference type="Rhea" id="RHEA:71595"/>
        <dbReference type="ChEBI" id="CHEBI:16810"/>
        <dbReference type="ChEBI" id="CHEBI:30031"/>
    </reaction>
</comment>
<dbReference type="PANTHER" id="PTHR45618">
    <property type="entry name" value="MITOCHONDRIAL DICARBOXYLATE CARRIER-RELATED"/>
    <property type="match status" value="1"/>
</dbReference>
<comment type="subcellular location">
    <subcellularLocation>
        <location evidence="1">Membrane</location>
        <topology evidence="1">Multi-pass membrane protein</topology>
    </subcellularLocation>
</comment>
<dbReference type="FunFam" id="1.50.40.10:FF:000013">
    <property type="entry name" value="Mitochondrial 2-oxoglutarate/malate carrier protein-like protein"/>
    <property type="match status" value="1"/>
</dbReference>
<keyword evidence="8" id="KW-0445">Lipid transport</keyword>
<keyword evidence="7" id="KW-1133">Transmembrane helix</keyword>
<dbReference type="NCBIfam" id="TIGR01383">
    <property type="entry name" value="not_thiJ"/>
    <property type="match status" value="1"/>
</dbReference>
<keyword evidence="4" id="KW-0050">Antiport</keyword>
<feature type="repeat" description="Solcar" evidence="16">
    <location>
        <begin position="205"/>
        <end position="294"/>
    </location>
</feature>
<dbReference type="GO" id="GO:0006869">
    <property type="term" value="P:lipid transport"/>
    <property type="evidence" value="ECO:0007669"/>
    <property type="project" value="UniProtKB-KW"/>
</dbReference>
<comment type="caution">
    <text evidence="18">The sequence shown here is derived from an EMBL/GenBank/DDBJ whole genome shotgun (WGS) entry which is preliminary data.</text>
</comment>
<dbReference type="InterPro" id="IPR023395">
    <property type="entry name" value="MCP_dom_sf"/>
</dbReference>
<dbReference type="InterPro" id="IPR002818">
    <property type="entry name" value="DJ-1/PfpI"/>
</dbReference>
<dbReference type="EMBL" id="WIXE01015660">
    <property type="protein sequence ID" value="KAK5973296.1"/>
    <property type="molecule type" value="Genomic_DNA"/>
</dbReference>
<dbReference type="CDD" id="cd03135">
    <property type="entry name" value="GATase1_DJ-1"/>
    <property type="match status" value="1"/>
</dbReference>
<dbReference type="Proteomes" id="UP001331761">
    <property type="component" value="Unassembled WGS sequence"/>
</dbReference>
<evidence type="ECO:0000256" key="1">
    <source>
        <dbReference type="ARBA" id="ARBA00004141"/>
    </source>
</evidence>
<gene>
    <name evidence="18" type="ORF">GCK32_008621</name>
</gene>
<evidence type="ECO:0000313" key="18">
    <source>
        <dbReference type="EMBL" id="KAK5973296.1"/>
    </source>
</evidence>
<dbReference type="Pfam" id="PF09809">
    <property type="entry name" value="MRP-L27"/>
    <property type="match status" value="1"/>
</dbReference>
<dbReference type="Gene3D" id="3.40.50.880">
    <property type="match status" value="1"/>
</dbReference>
<name>A0AAN8F4J9_TRICO</name>
<feature type="repeat" description="Solcar" evidence="16">
    <location>
        <begin position="13"/>
        <end position="97"/>
    </location>
</feature>
<evidence type="ECO:0000256" key="6">
    <source>
        <dbReference type="ARBA" id="ARBA00022737"/>
    </source>
</evidence>
<dbReference type="GO" id="GO:0016020">
    <property type="term" value="C:membrane"/>
    <property type="evidence" value="ECO:0007669"/>
    <property type="project" value="UniProtKB-SubCell"/>
</dbReference>
<keyword evidence="5 16" id="KW-0812">Transmembrane</keyword>
<feature type="repeat" description="Solcar" evidence="16">
    <location>
        <begin position="105"/>
        <end position="196"/>
    </location>
</feature>
<dbReference type="SUPFAM" id="SSF103506">
    <property type="entry name" value="Mitochondrial carrier"/>
    <property type="match status" value="1"/>
</dbReference>
<evidence type="ECO:0000256" key="8">
    <source>
        <dbReference type="ARBA" id="ARBA00023055"/>
    </source>
</evidence>
<reference evidence="18 19" key="1">
    <citation type="submission" date="2019-10" db="EMBL/GenBank/DDBJ databases">
        <title>Assembly and Annotation for the nematode Trichostrongylus colubriformis.</title>
        <authorList>
            <person name="Martin J."/>
        </authorList>
    </citation>
    <scope>NUCLEOTIDE SEQUENCE [LARGE SCALE GENOMIC DNA]</scope>
    <source>
        <strain evidence="18">G859</strain>
        <tissue evidence="18">Whole worm</tissue>
    </source>
</reference>
<organism evidence="18 19">
    <name type="scientific">Trichostrongylus colubriformis</name>
    <name type="common">Black scour worm</name>
    <dbReference type="NCBI Taxonomy" id="6319"/>
    <lineage>
        <taxon>Eukaryota</taxon>
        <taxon>Metazoa</taxon>
        <taxon>Ecdysozoa</taxon>
        <taxon>Nematoda</taxon>
        <taxon>Chromadorea</taxon>
        <taxon>Rhabditida</taxon>
        <taxon>Rhabditina</taxon>
        <taxon>Rhabditomorpha</taxon>
        <taxon>Strongyloidea</taxon>
        <taxon>Trichostrongylidae</taxon>
        <taxon>Trichostrongylus</taxon>
    </lineage>
</organism>
<dbReference type="InterPro" id="IPR029062">
    <property type="entry name" value="Class_I_gatase-like"/>
</dbReference>
<comment type="catalytic activity">
    <reaction evidence="12">
        <text>oxaloacetate(in) + 2-oxoglutarate(out) = oxaloacetate(out) + 2-oxoglutarate(in)</text>
        <dbReference type="Rhea" id="RHEA:71603"/>
        <dbReference type="ChEBI" id="CHEBI:16452"/>
        <dbReference type="ChEBI" id="CHEBI:16810"/>
    </reaction>
</comment>
<proteinExistence type="inferred from homology"/>
<comment type="catalytic activity">
    <reaction evidence="14">
        <text>malonate(in) + 2-oxoglutarate(out) = malonate(out) + 2-oxoglutarate(in)</text>
        <dbReference type="Rhea" id="RHEA:71591"/>
        <dbReference type="ChEBI" id="CHEBI:15792"/>
        <dbReference type="ChEBI" id="CHEBI:16810"/>
    </reaction>
</comment>
<dbReference type="PROSITE" id="PS50920">
    <property type="entry name" value="SOLCAR"/>
    <property type="match status" value="3"/>
</dbReference>
<evidence type="ECO:0000256" key="15">
    <source>
        <dbReference type="ARBA" id="ARBA00052710"/>
    </source>
</evidence>
<evidence type="ECO:0000256" key="4">
    <source>
        <dbReference type="ARBA" id="ARBA00022449"/>
    </source>
</evidence>
<evidence type="ECO:0000256" key="13">
    <source>
        <dbReference type="ARBA" id="ARBA00050291"/>
    </source>
</evidence>
<dbReference type="PRINTS" id="PR00784">
    <property type="entry name" value="MTUNCOUPLING"/>
</dbReference>
<evidence type="ECO:0000256" key="11">
    <source>
        <dbReference type="ARBA" id="ARBA00040264"/>
    </source>
</evidence>
<dbReference type="SUPFAM" id="SSF52317">
    <property type="entry name" value="Class I glutamine amidotransferase-like"/>
    <property type="match status" value="1"/>
</dbReference>
<evidence type="ECO:0000256" key="10">
    <source>
        <dbReference type="ARBA" id="ARBA00036491"/>
    </source>
</evidence>
<comment type="similarity">
    <text evidence="2">Belongs to the mitochondrial carrier (TC 2.A.29) family.</text>
</comment>
<accession>A0AAN8F4J9</accession>